<organism evidence="1 2">
    <name type="scientific">Angiostrongylus cantonensis</name>
    <name type="common">Rat lungworm</name>
    <dbReference type="NCBI Taxonomy" id="6313"/>
    <lineage>
        <taxon>Eukaryota</taxon>
        <taxon>Metazoa</taxon>
        <taxon>Ecdysozoa</taxon>
        <taxon>Nematoda</taxon>
        <taxon>Chromadorea</taxon>
        <taxon>Rhabditida</taxon>
        <taxon>Rhabditina</taxon>
        <taxon>Rhabditomorpha</taxon>
        <taxon>Strongyloidea</taxon>
        <taxon>Metastrongylidae</taxon>
        <taxon>Angiostrongylus</taxon>
    </lineage>
</organism>
<keyword evidence="1" id="KW-1185">Reference proteome</keyword>
<accession>A0A0K0CZP4</accession>
<dbReference type="Proteomes" id="UP000035642">
    <property type="component" value="Unassembled WGS sequence"/>
</dbReference>
<dbReference type="AlphaFoldDB" id="A0A0K0CZP4"/>
<proteinExistence type="predicted"/>
<name>A0A0K0CZP4_ANGCA</name>
<reference evidence="2" key="2">
    <citation type="submission" date="2017-02" db="UniProtKB">
        <authorList>
            <consortium name="WormBaseParasite"/>
        </authorList>
    </citation>
    <scope>IDENTIFICATION</scope>
</reference>
<evidence type="ECO:0000313" key="1">
    <source>
        <dbReference type="Proteomes" id="UP000035642"/>
    </source>
</evidence>
<sequence length="66" mass="7136">MNGHTRADENADATDSSTVEQLFSGVIGVEWVTSSCLDKAANDVAPCLSFLHKQLFYRGLGHHSSL</sequence>
<reference evidence="1" key="1">
    <citation type="submission" date="2012-09" db="EMBL/GenBank/DDBJ databases">
        <authorList>
            <person name="Martin A.A."/>
        </authorList>
    </citation>
    <scope>NUCLEOTIDE SEQUENCE</scope>
</reference>
<protein>
    <submittedName>
        <fullName evidence="2">Transposase</fullName>
    </submittedName>
</protein>
<dbReference type="WBParaSite" id="ACAC_0000321801-mRNA-1">
    <property type="protein sequence ID" value="ACAC_0000321801-mRNA-1"/>
    <property type="gene ID" value="ACAC_0000321801"/>
</dbReference>
<evidence type="ECO:0000313" key="2">
    <source>
        <dbReference type="WBParaSite" id="ACAC_0000321801-mRNA-1"/>
    </source>
</evidence>